<dbReference type="RefSeq" id="WP_188659895.1">
    <property type="nucleotide sequence ID" value="NZ_BMKC01000001.1"/>
</dbReference>
<reference evidence="3" key="1">
    <citation type="journal article" date="2019" name="Int. J. Syst. Evol. Microbiol.">
        <title>The Global Catalogue of Microorganisms (GCM) 10K type strain sequencing project: providing services to taxonomists for standard genome sequencing and annotation.</title>
        <authorList>
            <consortium name="The Broad Institute Genomics Platform"/>
            <consortium name="The Broad Institute Genome Sequencing Center for Infectious Disease"/>
            <person name="Wu L."/>
            <person name="Ma J."/>
        </authorList>
    </citation>
    <scope>NUCLEOTIDE SEQUENCE [LARGE SCALE GENOMIC DNA]</scope>
    <source>
        <strain evidence="3">CGMCC 1.15905</strain>
    </source>
</reference>
<name>A0ABQ1HAK3_9GAMM</name>
<accession>A0ABQ1HAK3</accession>
<evidence type="ECO:0008006" key="4">
    <source>
        <dbReference type="Google" id="ProtNLM"/>
    </source>
</evidence>
<protein>
    <recommendedName>
        <fullName evidence="4">Class I SAM-dependent methyltransferase</fullName>
    </recommendedName>
</protein>
<keyword evidence="1" id="KW-0472">Membrane</keyword>
<gene>
    <name evidence="2" type="ORF">GCM10011521_01090</name>
</gene>
<evidence type="ECO:0000313" key="2">
    <source>
        <dbReference type="EMBL" id="GGA66725.1"/>
    </source>
</evidence>
<keyword evidence="3" id="KW-1185">Reference proteome</keyword>
<dbReference type="Pfam" id="PF13578">
    <property type="entry name" value="Methyltransf_24"/>
    <property type="match status" value="1"/>
</dbReference>
<sequence length="554" mass="61013">MKNMNSLRWLLATTLAGAGVGFLAWGIWAGRPELSALGLGAWLALGAGLVWSVRQRAEVGMELGAATRFDLGQARQWQEAQAQLAAEGQRELRQLAEAVSSIREQIKANAHAQETLRQLVVDGSELTLRSYRDITARLVSQHEQQVREMQASMATLEAAGSQQAAMARNQLEALATLASSMREAIEQVAAQQAAESREFVAKALLDWDEQLAKRLRGVSRTLEQRMDSLGELLGGHPFKDQLQKVVDDVARQVNAEVVVNRKDARARIDGVGDRLQEAFKEQMLQLVDDVSRQVNAEVVVNRKDARTRLDGLGERLDEALSAIGKVPDEKLADAVVKRNVRWLKNETVVEVSAMLGLPHLLKPRQALPAQTGYSMEPSSILAVAEEILRRKPRQVLECGSGLSTIWLAYALEQLPGHAKMISLEHLQQYYDAGVEQIALHGLESIVDLRLAPLEEVSLDGSAYPWYAKSALSGIRKGIDLLLVDGPPKSTGPLARYPAVPMLVNKLSDHALIIVDDADRPDEKQTIARWREQFSGLGEPMKIGARTIAIEYRGK</sequence>
<dbReference type="SUPFAM" id="SSF53335">
    <property type="entry name" value="S-adenosyl-L-methionine-dependent methyltransferases"/>
    <property type="match status" value="1"/>
</dbReference>
<evidence type="ECO:0000313" key="3">
    <source>
        <dbReference type="Proteomes" id="UP000623419"/>
    </source>
</evidence>
<dbReference type="InterPro" id="IPR029063">
    <property type="entry name" value="SAM-dependent_MTases_sf"/>
</dbReference>
<organism evidence="2 3">
    <name type="scientific">Arenimonas soli</name>
    <dbReference type="NCBI Taxonomy" id="2269504"/>
    <lineage>
        <taxon>Bacteria</taxon>
        <taxon>Pseudomonadati</taxon>
        <taxon>Pseudomonadota</taxon>
        <taxon>Gammaproteobacteria</taxon>
        <taxon>Lysobacterales</taxon>
        <taxon>Lysobacteraceae</taxon>
        <taxon>Arenimonas</taxon>
    </lineage>
</organism>
<dbReference type="Proteomes" id="UP000623419">
    <property type="component" value="Unassembled WGS sequence"/>
</dbReference>
<dbReference type="Gene3D" id="3.40.50.150">
    <property type="entry name" value="Vaccinia Virus protein VP39"/>
    <property type="match status" value="1"/>
</dbReference>
<keyword evidence="1" id="KW-0812">Transmembrane</keyword>
<evidence type="ECO:0000256" key="1">
    <source>
        <dbReference type="SAM" id="Phobius"/>
    </source>
</evidence>
<keyword evidence="1" id="KW-1133">Transmembrane helix</keyword>
<proteinExistence type="predicted"/>
<dbReference type="EMBL" id="BMKC01000001">
    <property type="protein sequence ID" value="GGA66725.1"/>
    <property type="molecule type" value="Genomic_DNA"/>
</dbReference>
<feature type="transmembrane region" description="Helical" evidence="1">
    <location>
        <begin position="7"/>
        <end position="28"/>
    </location>
</feature>
<comment type="caution">
    <text evidence="2">The sequence shown here is derived from an EMBL/GenBank/DDBJ whole genome shotgun (WGS) entry which is preliminary data.</text>
</comment>